<name>A0AAE1G1Q6_PETCI</name>
<evidence type="ECO:0000256" key="1">
    <source>
        <dbReference type="ARBA" id="ARBA00004141"/>
    </source>
</evidence>
<evidence type="ECO:0000256" key="4">
    <source>
        <dbReference type="ARBA" id="ARBA00023040"/>
    </source>
</evidence>
<comment type="subcellular location">
    <subcellularLocation>
        <location evidence="1">Membrane</location>
        <topology evidence="1">Multi-pass membrane protein</topology>
    </subcellularLocation>
</comment>
<dbReference type="Gene3D" id="1.20.1070.10">
    <property type="entry name" value="Rhodopsin 7-helix transmembrane proteins"/>
    <property type="match status" value="1"/>
</dbReference>
<keyword evidence="13" id="KW-1185">Reference proteome</keyword>
<dbReference type="SUPFAM" id="SSF81321">
    <property type="entry name" value="Family A G protein-coupled receptor-like"/>
    <property type="match status" value="1"/>
</dbReference>
<evidence type="ECO:0000256" key="3">
    <source>
        <dbReference type="ARBA" id="ARBA00022989"/>
    </source>
</evidence>
<dbReference type="PANTHER" id="PTHR24240">
    <property type="entry name" value="OPSIN"/>
    <property type="match status" value="1"/>
</dbReference>
<feature type="transmembrane region" description="Helical" evidence="10">
    <location>
        <begin position="282"/>
        <end position="299"/>
    </location>
</feature>
<evidence type="ECO:0000256" key="5">
    <source>
        <dbReference type="ARBA" id="ARBA00023136"/>
    </source>
</evidence>
<dbReference type="GO" id="GO:0004930">
    <property type="term" value="F:G protein-coupled receptor activity"/>
    <property type="evidence" value="ECO:0007669"/>
    <property type="project" value="UniProtKB-KW"/>
</dbReference>
<comment type="caution">
    <text evidence="12">The sequence shown here is derived from an EMBL/GenBank/DDBJ whole genome shotgun (WGS) entry which is preliminary data.</text>
</comment>
<dbReference type="InterPro" id="IPR050125">
    <property type="entry name" value="GPCR_opsins"/>
</dbReference>
<evidence type="ECO:0000313" key="13">
    <source>
        <dbReference type="Proteomes" id="UP001286313"/>
    </source>
</evidence>
<feature type="transmembrane region" description="Helical" evidence="10">
    <location>
        <begin position="414"/>
        <end position="436"/>
    </location>
</feature>
<keyword evidence="7" id="KW-0807">Transducer</keyword>
<evidence type="ECO:0000259" key="11">
    <source>
        <dbReference type="PROSITE" id="PS50262"/>
    </source>
</evidence>
<accession>A0AAE1G1Q6</accession>
<dbReference type="GO" id="GO:0007601">
    <property type="term" value="P:visual perception"/>
    <property type="evidence" value="ECO:0007669"/>
    <property type="project" value="UniProtKB-KW"/>
</dbReference>
<feature type="transmembrane region" description="Helical" evidence="10">
    <location>
        <begin position="379"/>
        <end position="402"/>
    </location>
</feature>
<evidence type="ECO:0000256" key="10">
    <source>
        <dbReference type="SAM" id="Phobius"/>
    </source>
</evidence>
<keyword evidence="8" id="KW-0844">Vision</keyword>
<reference evidence="12" key="1">
    <citation type="submission" date="2023-10" db="EMBL/GenBank/DDBJ databases">
        <title>Genome assemblies of two species of porcelain crab, Petrolisthes cinctipes and Petrolisthes manimaculis (Anomura: Porcellanidae).</title>
        <authorList>
            <person name="Angst P."/>
        </authorList>
    </citation>
    <scope>NUCLEOTIDE SEQUENCE</scope>
    <source>
        <strain evidence="12">PB745_01</strain>
        <tissue evidence="12">Gill</tissue>
    </source>
</reference>
<dbReference type="Proteomes" id="UP001286313">
    <property type="component" value="Unassembled WGS sequence"/>
</dbReference>
<keyword evidence="3 10" id="KW-1133">Transmembrane helix</keyword>
<dbReference type="InterPro" id="IPR017452">
    <property type="entry name" value="GPCR_Rhodpsn_7TM"/>
</dbReference>
<evidence type="ECO:0000256" key="2">
    <source>
        <dbReference type="ARBA" id="ARBA00022692"/>
    </source>
</evidence>
<evidence type="ECO:0000313" key="12">
    <source>
        <dbReference type="EMBL" id="KAK3881763.1"/>
    </source>
</evidence>
<keyword evidence="6" id="KW-0675">Receptor</keyword>
<dbReference type="PROSITE" id="PS50262">
    <property type="entry name" value="G_PROTEIN_RECEP_F1_2"/>
    <property type="match status" value="1"/>
</dbReference>
<protein>
    <recommendedName>
        <fullName evidence="11">G-protein coupled receptors family 1 profile domain-containing protein</fullName>
    </recommendedName>
</protein>
<feature type="transmembrane region" description="Helical" evidence="10">
    <location>
        <begin position="238"/>
        <end position="261"/>
    </location>
</feature>
<dbReference type="EMBL" id="JAWQEG010001178">
    <property type="protein sequence ID" value="KAK3881763.1"/>
    <property type="molecule type" value="Genomic_DNA"/>
</dbReference>
<keyword evidence="4" id="KW-0297">G-protein coupled receptor</keyword>
<feature type="domain" description="G-protein coupled receptors family 1 profile" evidence="11">
    <location>
        <begin position="151"/>
        <end position="395"/>
    </location>
</feature>
<evidence type="ECO:0000256" key="9">
    <source>
        <dbReference type="SAM" id="MobiDB-lite"/>
    </source>
</evidence>
<keyword evidence="5 10" id="KW-0472">Membrane</keyword>
<dbReference type="GO" id="GO:0016020">
    <property type="term" value="C:membrane"/>
    <property type="evidence" value="ECO:0007669"/>
    <property type="project" value="UniProtKB-SubCell"/>
</dbReference>
<evidence type="ECO:0000256" key="6">
    <source>
        <dbReference type="ARBA" id="ARBA00023170"/>
    </source>
</evidence>
<evidence type="ECO:0000256" key="8">
    <source>
        <dbReference type="ARBA" id="ARBA00023305"/>
    </source>
</evidence>
<keyword evidence="8" id="KW-0716">Sensory transduction</keyword>
<gene>
    <name evidence="12" type="ORF">Pcinc_013796</name>
</gene>
<evidence type="ECO:0000256" key="7">
    <source>
        <dbReference type="ARBA" id="ARBA00023224"/>
    </source>
</evidence>
<organism evidence="12 13">
    <name type="scientific">Petrolisthes cinctipes</name>
    <name type="common">Flat porcelain crab</name>
    <dbReference type="NCBI Taxonomy" id="88211"/>
    <lineage>
        <taxon>Eukaryota</taxon>
        <taxon>Metazoa</taxon>
        <taxon>Ecdysozoa</taxon>
        <taxon>Arthropoda</taxon>
        <taxon>Crustacea</taxon>
        <taxon>Multicrustacea</taxon>
        <taxon>Malacostraca</taxon>
        <taxon>Eumalacostraca</taxon>
        <taxon>Eucarida</taxon>
        <taxon>Decapoda</taxon>
        <taxon>Pleocyemata</taxon>
        <taxon>Anomura</taxon>
        <taxon>Galatheoidea</taxon>
        <taxon>Porcellanidae</taxon>
        <taxon>Petrolisthes</taxon>
    </lineage>
</organism>
<proteinExistence type="predicted"/>
<feature type="region of interest" description="Disordered" evidence="9">
    <location>
        <begin position="63"/>
        <end position="98"/>
    </location>
</feature>
<dbReference type="AlphaFoldDB" id="A0AAE1G1Q6"/>
<keyword evidence="2 10" id="KW-0812">Transmembrane</keyword>
<sequence>MSFSTGVGYLSTAQPSIKALQTLPSGTDYFITTVMSYGSKEYSTDTMEAHKGEDSEELMKVKTVKRDGGNQQSERGPSRERPEVHQQTNVIGYNESDPMLRLSGSEMETENDTGETQHDTEITEVMVSDETKPTITAAEVEDRARNDTHGGNIFVLTVMAKSKLIQETTFIIRASLASADLLMGLVPASLAVYDHISLMNGRLTLRDLSKDFLLTSFPYIVASQSPGFQQLRFQRKSFLPVLASFTFNVSAMVSLLTLALLSLERLWVMRGRPLSRTFMVRGVLLSWLVGLLLSFLVSWRKEGIELAGYFDPVTKLTLNIGAGATSVSGWVFYLEVSVMGVAGTTVIVCGITTLVLFMSHHRLSSSILKIHSSNRDNEVRRTTITFVLMVVMFIIGVGLVAVDITANLAVTNPLAHWLSWWVFVAASSWNWALYTLSGGRFRNQIRNLLPRVQVQHTKEVKNTTKAQQISFGRKTFFTKQIPREKKATVELKGFARSYTFYSK</sequence>
<feature type="transmembrane region" description="Helical" evidence="10">
    <location>
        <begin position="336"/>
        <end position="358"/>
    </location>
</feature>